<dbReference type="NCBIfam" id="TIGR01655">
    <property type="entry name" value="yxeA_fam"/>
    <property type="match status" value="1"/>
</dbReference>
<sequence length="111" mass="12620">MIKKVTFTAVVLVILVILFVVKYRDVADRFNPFLVKTYVYVQIDKPGESEPHGRVAYALTGFDAEGKRKKVRFTASTQLPKGTYLKVLAKGAYTEAYERVDEEALPKAFER</sequence>
<evidence type="ECO:0000313" key="3">
    <source>
        <dbReference type="Proteomes" id="UP000558113"/>
    </source>
</evidence>
<reference evidence="2 3" key="1">
    <citation type="submission" date="2020-01" db="EMBL/GenBank/DDBJ databases">
        <title>Paenibacillus soybeanensis sp. nov. isolated from the nodules of soybean (Glycine max(L.) Merr).</title>
        <authorList>
            <person name="Wang H."/>
        </authorList>
    </citation>
    <scope>NUCLEOTIDE SEQUENCE [LARGE SCALE GENOMIC DNA]</scope>
    <source>
        <strain evidence="2 3">DSM 23054</strain>
    </source>
</reference>
<keyword evidence="3" id="KW-1185">Reference proteome</keyword>
<comment type="caution">
    <text evidence="2">The sequence shown here is derived from an EMBL/GenBank/DDBJ whole genome shotgun (WGS) entry which is preliminary data.</text>
</comment>
<feature type="transmembrane region" description="Helical" evidence="1">
    <location>
        <begin position="6"/>
        <end position="23"/>
    </location>
</feature>
<dbReference type="EMBL" id="JAAAMU010000007">
    <property type="protein sequence ID" value="NBC70342.1"/>
    <property type="molecule type" value="Genomic_DNA"/>
</dbReference>
<accession>A0A7X4YPU5</accession>
<dbReference type="SUPFAM" id="SSF159121">
    <property type="entry name" value="BC4932-like"/>
    <property type="match status" value="1"/>
</dbReference>
<dbReference type="Gene3D" id="2.40.50.480">
    <property type="match status" value="1"/>
</dbReference>
<evidence type="ECO:0000313" key="2">
    <source>
        <dbReference type="EMBL" id="NBC70342.1"/>
    </source>
</evidence>
<gene>
    <name evidence="2" type="ORF">GT003_15180</name>
</gene>
<dbReference type="RefSeq" id="WP_161699205.1">
    <property type="nucleotide sequence ID" value="NZ_JAAAMU010000007.1"/>
</dbReference>
<evidence type="ECO:0000256" key="1">
    <source>
        <dbReference type="SAM" id="Phobius"/>
    </source>
</evidence>
<dbReference type="OrthoDB" id="2622687at2"/>
<dbReference type="Pfam" id="PF06486">
    <property type="entry name" value="DUF1093"/>
    <property type="match status" value="1"/>
</dbReference>
<dbReference type="InterPro" id="IPR006542">
    <property type="entry name" value="DUF1093"/>
</dbReference>
<proteinExistence type="predicted"/>
<name>A0A7X4YPU5_9BACL</name>
<organism evidence="2 3">
    <name type="scientific">Paenibacillus sacheonensis</name>
    <dbReference type="NCBI Taxonomy" id="742054"/>
    <lineage>
        <taxon>Bacteria</taxon>
        <taxon>Bacillati</taxon>
        <taxon>Bacillota</taxon>
        <taxon>Bacilli</taxon>
        <taxon>Bacillales</taxon>
        <taxon>Paenibacillaceae</taxon>
        <taxon>Paenibacillus</taxon>
    </lineage>
</organism>
<dbReference type="PANTHER" id="PTHR36433">
    <property type="entry name" value="HYPOTHETICAL CYTOSOLIC PROTEIN"/>
    <property type="match status" value="1"/>
</dbReference>
<protein>
    <submittedName>
        <fullName evidence="2">YxeA family protein</fullName>
    </submittedName>
</protein>
<keyword evidence="1" id="KW-0812">Transmembrane</keyword>
<dbReference type="InterPro" id="IPR036166">
    <property type="entry name" value="YxeA-like_sf"/>
</dbReference>
<dbReference type="AlphaFoldDB" id="A0A7X4YPU5"/>
<keyword evidence="1" id="KW-1133">Transmembrane helix</keyword>
<keyword evidence="1" id="KW-0472">Membrane</keyword>
<dbReference type="Proteomes" id="UP000558113">
    <property type="component" value="Unassembled WGS sequence"/>
</dbReference>
<dbReference type="PANTHER" id="PTHR36433:SF2">
    <property type="entry name" value="YXEA FAMILY PROTEIN"/>
    <property type="match status" value="1"/>
</dbReference>